<accession>A0A1X0QV97</accession>
<organism evidence="2">
    <name type="scientific">Rhizopus microsporus var. microsporus</name>
    <dbReference type="NCBI Taxonomy" id="86635"/>
    <lineage>
        <taxon>Eukaryota</taxon>
        <taxon>Fungi</taxon>
        <taxon>Fungi incertae sedis</taxon>
        <taxon>Mucoromycota</taxon>
        <taxon>Mucoromycotina</taxon>
        <taxon>Mucoromycetes</taxon>
        <taxon>Mucorales</taxon>
        <taxon>Mucorineae</taxon>
        <taxon>Rhizopodaceae</taxon>
        <taxon>Rhizopus</taxon>
    </lineage>
</organism>
<feature type="transmembrane region" description="Helical" evidence="1">
    <location>
        <begin position="6"/>
        <end position="26"/>
    </location>
</feature>
<evidence type="ECO:0000313" key="2">
    <source>
        <dbReference type="EMBL" id="ORE03677.1"/>
    </source>
</evidence>
<protein>
    <submittedName>
        <fullName evidence="2">Uncharacterized protein</fullName>
    </submittedName>
</protein>
<proteinExistence type="predicted"/>
<keyword evidence="1" id="KW-1133">Transmembrane helix</keyword>
<gene>
    <name evidence="2" type="ORF">BCV72DRAFT_308012</name>
</gene>
<sequence>MSLASFYTKTFGLGAIIGASMEVLLIKSNYYQMLAAAEAKQKRKQLLEEQEARERMTRLTSQS</sequence>
<dbReference type="VEuPathDB" id="FungiDB:BCV72DRAFT_308012"/>
<keyword evidence="1" id="KW-0472">Membrane</keyword>
<dbReference type="Proteomes" id="UP000242414">
    <property type="component" value="Unassembled WGS sequence"/>
</dbReference>
<keyword evidence="1" id="KW-0812">Transmembrane</keyword>
<evidence type="ECO:0000256" key="1">
    <source>
        <dbReference type="SAM" id="Phobius"/>
    </source>
</evidence>
<reference evidence="2" key="1">
    <citation type="journal article" date="2016" name="Proc. Natl. Acad. Sci. U.S.A.">
        <title>Lipid metabolic changes in an early divergent fungus govern the establishment of a mutualistic symbiosis with endobacteria.</title>
        <authorList>
            <person name="Lastovetsky O.A."/>
            <person name="Gaspar M.L."/>
            <person name="Mondo S.J."/>
            <person name="LaButti K.M."/>
            <person name="Sandor L."/>
            <person name="Grigoriev I.V."/>
            <person name="Henry S.A."/>
            <person name="Pawlowska T.E."/>
        </authorList>
    </citation>
    <scope>NUCLEOTIDE SEQUENCE [LARGE SCALE GENOMIC DNA]</scope>
    <source>
        <strain evidence="2">ATCC 52814</strain>
    </source>
</reference>
<name>A0A1X0QV97_RHIZD</name>
<dbReference type="OrthoDB" id="1845550at2759"/>
<dbReference type="EMBL" id="KV921995">
    <property type="protein sequence ID" value="ORE03677.1"/>
    <property type="molecule type" value="Genomic_DNA"/>
</dbReference>
<dbReference type="AlphaFoldDB" id="A0A1X0QV97"/>